<dbReference type="EMBL" id="SNZP01000006">
    <property type="protein sequence ID" value="TDR79966.1"/>
    <property type="molecule type" value="Genomic_DNA"/>
</dbReference>
<dbReference type="GO" id="GO:0003824">
    <property type="term" value="F:catalytic activity"/>
    <property type="evidence" value="ECO:0007669"/>
    <property type="project" value="InterPro"/>
</dbReference>
<evidence type="ECO:0000313" key="2">
    <source>
        <dbReference type="EMBL" id="TDR79966.1"/>
    </source>
</evidence>
<dbReference type="RefSeq" id="WP_208108274.1">
    <property type="nucleotide sequence ID" value="NZ_SNZP01000006.1"/>
</dbReference>
<evidence type="ECO:0000313" key="3">
    <source>
        <dbReference type="Proteomes" id="UP000295611"/>
    </source>
</evidence>
<sequence length="218" mass="23808">MTTACVSIFIGGISRLPESGSLTGMYKALATGPLELGVEGFAGDVQADRRFHGGPEKAVHLYPVGHYETLARQFPEAAASLVAGSLGENLSADLDERQVRIGDIWRLGDTLLQVCQPRNPCWKIDERFACDGMAAYIAQTLKTGWYWRVVRTGRVTPGGTLDLVESNADAHTLYEAMSVWREHRPAVDALLRLAGTPGIASGWRDKIVQRIAFLKTIP</sequence>
<name>A0A4R7B8B0_9NEIS</name>
<proteinExistence type="predicted"/>
<dbReference type="SUPFAM" id="SSF50800">
    <property type="entry name" value="PK beta-barrel domain-like"/>
    <property type="match status" value="1"/>
</dbReference>
<dbReference type="InterPro" id="IPR052353">
    <property type="entry name" value="Benzoxazolinone_Detox_Enz"/>
</dbReference>
<protein>
    <submittedName>
        <fullName evidence="2">MOSC domain-containing protein YiiM</fullName>
    </submittedName>
</protein>
<dbReference type="Pfam" id="PF03473">
    <property type="entry name" value="MOSC"/>
    <property type="match status" value="1"/>
</dbReference>
<dbReference type="PANTHER" id="PTHR30212:SF2">
    <property type="entry name" value="PROTEIN YIIM"/>
    <property type="match status" value="1"/>
</dbReference>
<dbReference type="GO" id="GO:0030170">
    <property type="term" value="F:pyridoxal phosphate binding"/>
    <property type="evidence" value="ECO:0007669"/>
    <property type="project" value="InterPro"/>
</dbReference>
<dbReference type="PROSITE" id="PS51340">
    <property type="entry name" value="MOSC"/>
    <property type="match status" value="1"/>
</dbReference>
<keyword evidence="3" id="KW-1185">Reference proteome</keyword>
<accession>A0A4R7B8B0</accession>
<evidence type="ECO:0000259" key="1">
    <source>
        <dbReference type="PROSITE" id="PS51340"/>
    </source>
</evidence>
<comment type="caution">
    <text evidence="2">The sequence shown here is derived from an EMBL/GenBank/DDBJ whole genome shotgun (WGS) entry which is preliminary data.</text>
</comment>
<gene>
    <name evidence="2" type="ORF">DFP86_106105</name>
</gene>
<dbReference type="InterPro" id="IPR011037">
    <property type="entry name" value="Pyrv_Knase-like_insert_dom_sf"/>
</dbReference>
<dbReference type="PANTHER" id="PTHR30212">
    <property type="entry name" value="PROTEIN YIIM"/>
    <property type="match status" value="1"/>
</dbReference>
<feature type="domain" description="MOSC" evidence="1">
    <location>
        <begin position="28"/>
        <end position="164"/>
    </location>
</feature>
<dbReference type="Proteomes" id="UP000295611">
    <property type="component" value="Unassembled WGS sequence"/>
</dbReference>
<reference evidence="2 3" key="1">
    <citation type="submission" date="2019-03" db="EMBL/GenBank/DDBJ databases">
        <title>Genomic Encyclopedia of Type Strains, Phase III (KMG-III): the genomes of soil and plant-associated and newly described type strains.</title>
        <authorList>
            <person name="Whitman W."/>
        </authorList>
    </citation>
    <scope>NUCLEOTIDE SEQUENCE [LARGE SCALE GENOMIC DNA]</scope>
    <source>
        <strain evidence="2 3">CECT 8976</strain>
    </source>
</reference>
<dbReference type="Gene3D" id="2.40.33.20">
    <property type="entry name" value="PK beta-barrel domain-like"/>
    <property type="match status" value="1"/>
</dbReference>
<dbReference type="InterPro" id="IPR005302">
    <property type="entry name" value="MoCF_Sase_C"/>
</dbReference>
<organism evidence="2 3">
    <name type="scientific">Paludibacterium purpuratum</name>
    <dbReference type="NCBI Taxonomy" id="1144873"/>
    <lineage>
        <taxon>Bacteria</taxon>
        <taxon>Pseudomonadati</taxon>
        <taxon>Pseudomonadota</taxon>
        <taxon>Betaproteobacteria</taxon>
        <taxon>Neisseriales</taxon>
        <taxon>Chromobacteriaceae</taxon>
        <taxon>Paludibacterium</taxon>
    </lineage>
</organism>
<dbReference type="GO" id="GO:0030151">
    <property type="term" value="F:molybdenum ion binding"/>
    <property type="evidence" value="ECO:0007669"/>
    <property type="project" value="InterPro"/>
</dbReference>
<dbReference type="AlphaFoldDB" id="A0A4R7B8B0"/>